<keyword evidence="7 8" id="KW-0472">Membrane</keyword>
<dbReference type="KEGG" id="sera:Ser39006_017090"/>
<dbReference type="Proteomes" id="UP000233778">
    <property type="component" value="Chromosome"/>
</dbReference>
<reference evidence="11" key="2">
    <citation type="submission" date="2013-09" db="EMBL/GenBank/DDBJ databases">
        <authorList>
            <person name="Wang G."/>
            <person name="Yang Y."/>
            <person name="Su Y."/>
        </authorList>
    </citation>
    <scope>NUCLEOTIDE SEQUENCE</scope>
    <source>
        <strain evidence="11">ATCC 39006</strain>
    </source>
</reference>
<keyword evidence="3" id="KW-1003">Cell membrane</keyword>
<reference evidence="11" key="4">
    <citation type="submission" date="2017-11" db="EMBL/GenBank/DDBJ databases">
        <title>Complete genome sequence of Serratia sp. ATCC 39006.</title>
        <authorList>
            <person name="Hampton H.G."/>
            <person name="Jackson S.A."/>
            <person name="Jauregui R."/>
            <person name="Poulter G.T.M."/>
            <person name="Salmond G.P.C."/>
            <person name="Fineran P.C."/>
        </authorList>
    </citation>
    <scope>NUCLEOTIDE SEQUENCE</scope>
    <source>
        <strain evidence="11">ATCC 39006</strain>
    </source>
</reference>
<feature type="transmembrane region" description="Helical" evidence="8">
    <location>
        <begin position="12"/>
        <end position="33"/>
    </location>
</feature>
<keyword evidence="12" id="KW-1185">Reference proteome</keyword>
<comment type="subcellular location">
    <subcellularLocation>
        <location evidence="1">Cell inner membrane</location>
        <topology evidence="1">Multi-pass membrane protein</topology>
    </subcellularLocation>
    <subcellularLocation>
        <location evidence="8">Cell membrane</location>
        <topology evidence="8">Multi-pass membrane protein</topology>
    </subcellularLocation>
</comment>
<accession>A0A2I5T9X8</accession>
<dbReference type="KEGG" id="serq:CWC46_17090"/>
<feature type="transmembrane region" description="Helical" evidence="8">
    <location>
        <begin position="245"/>
        <end position="267"/>
    </location>
</feature>
<dbReference type="PANTHER" id="PTHR43386">
    <property type="entry name" value="OLIGOPEPTIDE TRANSPORT SYSTEM PERMEASE PROTEIN APPC"/>
    <property type="match status" value="1"/>
</dbReference>
<evidence type="ECO:0000256" key="6">
    <source>
        <dbReference type="ARBA" id="ARBA00022989"/>
    </source>
</evidence>
<evidence type="ECO:0000313" key="12">
    <source>
        <dbReference type="Proteomes" id="UP000017700"/>
    </source>
</evidence>
<dbReference type="PROSITE" id="PS50928">
    <property type="entry name" value="ABC_TM1"/>
    <property type="match status" value="1"/>
</dbReference>
<reference evidence="11 12" key="1">
    <citation type="journal article" date="2013" name="Genome Announc.">
        <title>Draft genome sequence of Serratia sp. strain ATCC 39006, a model bacterium for analysis of the biosynthesis and regulation of prodigiosin, a carbapenem, and gas vesicles.</title>
        <authorList>
            <person name="Fineran P.C."/>
            <person name="Iglesias Cans M.C."/>
            <person name="Ramsay J.P."/>
            <person name="Wilf N.M."/>
            <person name="Cossyleon D."/>
            <person name="McNeil M.B."/>
            <person name="Williamson N.R."/>
            <person name="Monson R.E."/>
            <person name="Becher S.A."/>
            <person name="Stanton J.A."/>
            <person name="Brugger K."/>
            <person name="Brown S.D."/>
            <person name="Salmond G.P."/>
        </authorList>
    </citation>
    <scope>NUCLEOTIDE SEQUENCE [LARGE SCALE GENOMIC DNA]</scope>
    <source>
        <strain evidence="11">ATCC 39006</strain>
        <strain evidence="12">ATCC 39006 / SC 11482</strain>
    </source>
</reference>
<dbReference type="OrthoDB" id="9805884at2"/>
<reference evidence="10 13" key="3">
    <citation type="submission" date="2017-11" db="EMBL/GenBank/DDBJ databases">
        <title>Complete genome sequence of Serratia sp. ATCC 39006 LacA.</title>
        <authorList>
            <person name="Hampton H.G."/>
            <person name="Jackson S.A."/>
            <person name="Jauregui R."/>
            <person name="Poulter G.T.M."/>
            <person name="Salmond G.P.C."/>
            <person name="Fineran P.C."/>
        </authorList>
    </citation>
    <scope>NUCLEOTIDE SEQUENCE [LARGE SCALE GENOMIC DNA]</scope>
    <source>
        <strain evidence="10 13">ATCC 39006</strain>
    </source>
</reference>
<sequence>MNRLLLPWRFVLSLSIAGRVGLSITLFWILMAVCGNSLAPHSLEDIGSGDLFGDVNRHFWLGTDYLGRDMLSRILYGARYTLGLALTAALLASLLGTALALFAALAGRWLEEVIGRINDALLIMPGKILALMMVAVFGSSLPMLILTAVVTYWPGAYRIAYAMASSLRSMDYVQVARLRGESRWYIAVHDILPNMLHPMLTDLGLRFVYIVLLLSGLSFLGLGVQPPYADWGTLVRENMQGLFDGAPAVLMPAIAIASLTIGANLFIDSLQTRRPLTLARGSA</sequence>
<feature type="transmembrane region" description="Helical" evidence="8">
    <location>
        <begin position="203"/>
        <end position="225"/>
    </location>
</feature>
<dbReference type="InterPro" id="IPR050366">
    <property type="entry name" value="BP-dependent_transpt_permease"/>
</dbReference>
<dbReference type="InterPro" id="IPR000515">
    <property type="entry name" value="MetI-like"/>
</dbReference>
<evidence type="ECO:0000313" key="10">
    <source>
        <dbReference type="EMBL" id="AUH01371.1"/>
    </source>
</evidence>
<feature type="domain" description="ABC transmembrane type-1" evidence="9">
    <location>
        <begin position="78"/>
        <end position="267"/>
    </location>
</feature>
<dbReference type="RefSeq" id="WP_021015333.1">
    <property type="nucleotide sequence ID" value="NZ_CP025084.1"/>
</dbReference>
<evidence type="ECO:0000256" key="2">
    <source>
        <dbReference type="ARBA" id="ARBA00022448"/>
    </source>
</evidence>
<dbReference type="Pfam" id="PF00528">
    <property type="entry name" value="BPD_transp_1"/>
    <property type="match status" value="1"/>
</dbReference>
<dbReference type="EMBL" id="CP025085">
    <property type="protein sequence ID" value="AUH01371.1"/>
    <property type="molecule type" value="Genomic_DNA"/>
</dbReference>
<evidence type="ECO:0000259" key="9">
    <source>
        <dbReference type="PROSITE" id="PS50928"/>
    </source>
</evidence>
<organism evidence="11 12">
    <name type="scientific">Serratia sp. (strain ATCC 39006)</name>
    <name type="common">Prodigiosinella confusarubida</name>
    <dbReference type="NCBI Taxonomy" id="104623"/>
    <lineage>
        <taxon>Bacteria</taxon>
        <taxon>Pseudomonadati</taxon>
        <taxon>Pseudomonadota</taxon>
        <taxon>Gammaproteobacteria</taxon>
        <taxon>Enterobacterales</taxon>
        <taxon>Pectobacteriaceae</taxon>
        <taxon>Prodigiosinella</taxon>
    </lineage>
</organism>
<evidence type="ECO:0000256" key="8">
    <source>
        <dbReference type="RuleBase" id="RU363032"/>
    </source>
</evidence>
<evidence type="ECO:0000256" key="4">
    <source>
        <dbReference type="ARBA" id="ARBA00022519"/>
    </source>
</evidence>
<evidence type="ECO:0000313" key="13">
    <source>
        <dbReference type="Proteomes" id="UP000233778"/>
    </source>
</evidence>
<dbReference type="AlphaFoldDB" id="A0A2I5T9X8"/>
<dbReference type="InterPro" id="IPR035906">
    <property type="entry name" value="MetI-like_sf"/>
</dbReference>
<name>A0A2I5T9X8_SERS3</name>
<dbReference type="EMBL" id="CP025084">
    <property type="protein sequence ID" value="AUH05692.1"/>
    <property type="molecule type" value="Genomic_DNA"/>
</dbReference>
<dbReference type="GO" id="GO:0005886">
    <property type="term" value="C:plasma membrane"/>
    <property type="evidence" value="ECO:0007669"/>
    <property type="project" value="UniProtKB-SubCell"/>
</dbReference>
<gene>
    <name evidence="10" type="ORF">CWC46_17090</name>
    <name evidence="11" type="ORF">Ser39006_017090</name>
</gene>
<keyword evidence="6 8" id="KW-1133">Transmembrane helix</keyword>
<keyword evidence="2 8" id="KW-0813">Transport</keyword>
<dbReference type="CDD" id="cd06261">
    <property type="entry name" value="TM_PBP2"/>
    <property type="match status" value="1"/>
</dbReference>
<dbReference type="Gene3D" id="1.10.3720.10">
    <property type="entry name" value="MetI-like"/>
    <property type="match status" value="1"/>
</dbReference>
<evidence type="ECO:0000256" key="3">
    <source>
        <dbReference type="ARBA" id="ARBA00022475"/>
    </source>
</evidence>
<evidence type="ECO:0000256" key="5">
    <source>
        <dbReference type="ARBA" id="ARBA00022692"/>
    </source>
</evidence>
<feature type="transmembrane region" description="Helical" evidence="8">
    <location>
        <begin position="128"/>
        <end position="153"/>
    </location>
</feature>
<protein>
    <submittedName>
        <fullName evidence="11">ABC transporter permease</fullName>
    </submittedName>
</protein>
<feature type="transmembrane region" description="Helical" evidence="8">
    <location>
        <begin position="80"/>
        <end position="108"/>
    </location>
</feature>
<dbReference type="SUPFAM" id="SSF161098">
    <property type="entry name" value="MetI-like"/>
    <property type="match status" value="1"/>
</dbReference>
<dbReference type="STRING" id="104623.Ser39006_02067"/>
<proteinExistence type="inferred from homology"/>
<evidence type="ECO:0000256" key="1">
    <source>
        <dbReference type="ARBA" id="ARBA00004429"/>
    </source>
</evidence>
<evidence type="ECO:0000313" key="11">
    <source>
        <dbReference type="EMBL" id="AUH05692.1"/>
    </source>
</evidence>
<dbReference type="PANTHER" id="PTHR43386:SF25">
    <property type="entry name" value="PEPTIDE ABC TRANSPORTER PERMEASE PROTEIN"/>
    <property type="match status" value="1"/>
</dbReference>
<comment type="similarity">
    <text evidence="8">Belongs to the binding-protein-dependent transport system permease family.</text>
</comment>
<dbReference type="Proteomes" id="UP000017700">
    <property type="component" value="Chromosome"/>
</dbReference>
<evidence type="ECO:0000256" key="7">
    <source>
        <dbReference type="ARBA" id="ARBA00023136"/>
    </source>
</evidence>
<keyword evidence="4" id="KW-0997">Cell inner membrane</keyword>
<keyword evidence="5 8" id="KW-0812">Transmembrane</keyword>
<dbReference type="GO" id="GO:0055085">
    <property type="term" value="P:transmembrane transport"/>
    <property type="evidence" value="ECO:0007669"/>
    <property type="project" value="InterPro"/>
</dbReference>